<comment type="caution">
    <text evidence="1">The sequence shown here is derived from an EMBL/GenBank/DDBJ whole genome shotgun (WGS) entry which is preliminary data.</text>
</comment>
<protein>
    <submittedName>
        <fullName evidence="1">Uncharacterized protein</fullName>
    </submittedName>
</protein>
<evidence type="ECO:0000313" key="2">
    <source>
        <dbReference type="Proteomes" id="UP000179014"/>
    </source>
</evidence>
<dbReference type="EMBL" id="MFKN01000031">
    <property type="protein sequence ID" value="OGG40496.1"/>
    <property type="molecule type" value="Genomic_DNA"/>
</dbReference>
<reference evidence="1 2" key="1">
    <citation type="journal article" date="2016" name="Nat. Commun.">
        <title>Thousands of microbial genomes shed light on interconnected biogeochemical processes in an aquifer system.</title>
        <authorList>
            <person name="Anantharaman K."/>
            <person name="Brown C.T."/>
            <person name="Hug L.A."/>
            <person name="Sharon I."/>
            <person name="Castelle C.J."/>
            <person name="Probst A.J."/>
            <person name="Thomas B.C."/>
            <person name="Singh A."/>
            <person name="Wilkins M.J."/>
            <person name="Karaoz U."/>
            <person name="Brodie E.L."/>
            <person name="Williams K.H."/>
            <person name="Hubbard S.S."/>
            <person name="Banfield J.F."/>
        </authorList>
    </citation>
    <scope>NUCLEOTIDE SEQUENCE [LARGE SCALE GENOMIC DNA]</scope>
</reference>
<proteinExistence type="predicted"/>
<accession>A0A1F6BU71</accession>
<dbReference type="Proteomes" id="UP000179014">
    <property type="component" value="Unassembled WGS sequence"/>
</dbReference>
<gene>
    <name evidence="1" type="ORF">A2118_03855</name>
</gene>
<name>A0A1F6BU71_9BACT</name>
<dbReference type="AlphaFoldDB" id="A0A1F6BU71"/>
<sequence length="121" mass="13493">MTEKTRRALGAPRFSYAMLECNASADYVVGRECVILQTMTTATLLKKAAANDEGVVVLSLKEYDRLLSTHVPNYYLTGKAATDLDKLVEEGLREYAEGKTIHASSISEALTIRHKQERKKK</sequence>
<evidence type="ECO:0000313" key="1">
    <source>
        <dbReference type="EMBL" id="OGG40496.1"/>
    </source>
</evidence>
<organism evidence="1 2">
    <name type="scientific">Candidatus Kaiserbacteria bacterium GWA2_50_9</name>
    <dbReference type="NCBI Taxonomy" id="1798474"/>
    <lineage>
        <taxon>Bacteria</taxon>
        <taxon>Candidatus Kaiseribacteriota</taxon>
    </lineage>
</organism>